<dbReference type="OrthoDB" id="6400834at2"/>
<accession>A0A517VMP3</accession>
<evidence type="ECO:0000313" key="1">
    <source>
        <dbReference type="EMBL" id="QDT94288.1"/>
    </source>
</evidence>
<organism evidence="1 2">
    <name type="scientific">Gimesia algae</name>
    <dbReference type="NCBI Taxonomy" id="2527971"/>
    <lineage>
        <taxon>Bacteria</taxon>
        <taxon>Pseudomonadati</taxon>
        <taxon>Planctomycetota</taxon>
        <taxon>Planctomycetia</taxon>
        <taxon>Planctomycetales</taxon>
        <taxon>Planctomycetaceae</taxon>
        <taxon>Gimesia</taxon>
    </lineage>
</organism>
<dbReference type="EMBL" id="CP036343">
    <property type="protein sequence ID" value="QDT94288.1"/>
    <property type="molecule type" value="Genomic_DNA"/>
</dbReference>
<name>A0A517VMP3_9PLAN</name>
<reference evidence="1 2" key="1">
    <citation type="submission" date="2019-02" db="EMBL/GenBank/DDBJ databases">
        <title>Deep-cultivation of Planctomycetes and their phenomic and genomic characterization uncovers novel biology.</title>
        <authorList>
            <person name="Wiegand S."/>
            <person name="Jogler M."/>
            <person name="Boedeker C."/>
            <person name="Pinto D."/>
            <person name="Vollmers J."/>
            <person name="Rivas-Marin E."/>
            <person name="Kohn T."/>
            <person name="Peeters S.H."/>
            <person name="Heuer A."/>
            <person name="Rast P."/>
            <person name="Oberbeckmann S."/>
            <person name="Bunk B."/>
            <person name="Jeske O."/>
            <person name="Meyerdierks A."/>
            <person name="Storesund J.E."/>
            <person name="Kallscheuer N."/>
            <person name="Luecker S."/>
            <person name="Lage O.M."/>
            <person name="Pohl T."/>
            <person name="Merkel B.J."/>
            <person name="Hornburger P."/>
            <person name="Mueller R.-W."/>
            <person name="Bruemmer F."/>
            <person name="Labrenz M."/>
            <person name="Spormann A.M."/>
            <person name="Op den Camp H."/>
            <person name="Overmann J."/>
            <person name="Amann R."/>
            <person name="Jetten M.S.M."/>
            <person name="Mascher T."/>
            <person name="Medema M.H."/>
            <person name="Devos D.P."/>
            <person name="Kaster A.-K."/>
            <person name="Ovreas L."/>
            <person name="Rohde M."/>
            <person name="Galperin M.Y."/>
            <person name="Jogler C."/>
        </authorList>
    </citation>
    <scope>NUCLEOTIDE SEQUENCE [LARGE SCALE GENOMIC DNA]</scope>
    <source>
        <strain evidence="1 2">Pan161</strain>
    </source>
</reference>
<dbReference type="AlphaFoldDB" id="A0A517VMP3"/>
<sequence>MTESMNQYCVYGPGTADLPGVYVCRRFEVDRDVVPTGDHWTAETLEAVREQLPEGLVCLPRFPEDDPNIIEVWI</sequence>
<dbReference type="RefSeq" id="WP_145232203.1">
    <property type="nucleotide sequence ID" value="NZ_CP036343.1"/>
</dbReference>
<dbReference type="KEGG" id="gax:Pan161_59830"/>
<gene>
    <name evidence="1" type="ORF">Pan161_59830</name>
</gene>
<proteinExistence type="predicted"/>
<keyword evidence="2" id="KW-1185">Reference proteome</keyword>
<protein>
    <submittedName>
        <fullName evidence="1">Uncharacterized protein</fullName>
    </submittedName>
</protein>
<dbReference type="Proteomes" id="UP000316855">
    <property type="component" value="Chromosome"/>
</dbReference>
<evidence type="ECO:0000313" key="2">
    <source>
        <dbReference type="Proteomes" id="UP000316855"/>
    </source>
</evidence>